<evidence type="ECO:0000313" key="2">
    <source>
        <dbReference type="Proteomes" id="UP001155057"/>
    </source>
</evidence>
<gene>
    <name evidence="1" type="ORF">GGP61_003825</name>
</gene>
<accession>A0A9X2Q5V3</accession>
<comment type="caution">
    <text evidence="1">The sequence shown here is derived from an EMBL/GenBank/DDBJ whole genome shotgun (WGS) entry which is preliminary data.</text>
</comment>
<reference evidence="1" key="1">
    <citation type="submission" date="2022-08" db="EMBL/GenBank/DDBJ databases">
        <title>Genomic Encyclopedia of Type Strains, Phase V (KMG-V): Genome sequencing to study the core and pangenomes of soil and plant-associated prokaryotes.</title>
        <authorList>
            <person name="Whitman W."/>
        </authorList>
    </citation>
    <scope>NUCLEOTIDE SEQUENCE</scope>
    <source>
        <strain evidence="1">SP3049</strain>
    </source>
</reference>
<evidence type="ECO:0000313" key="1">
    <source>
        <dbReference type="EMBL" id="MCS3712187.1"/>
    </source>
</evidence>
<dbReference type="AlphaFoldDB" id="A0A9X2Q5V3"/>
<dbReference type="EMBL" id="JANUAE010000032">
    <property type="protein sequence ID" value="MCS3712187.1"/>
    <property type="molecule type" value="Genomic_DNA"/>
</dbReference>
<dbReference type="Proteomes" id="UP001155057">
    <property type="component" value="Unassembled WGS sequence"/>
</dbReference>
<organism evidence="1 2">
    <name type="scientific">Salinibacter ruber</name>
    <dbReference type="NCBI Taxonomy" id="146919"/>
    <lineage>
        <taxon>Bacteria</taxon>
        <taxon>Pseudomonadati</taxon>
        <taxon>Rhodothermota</taxon>
        <taxon>Rhodothermia</taxon>
        <taxon>Rhodothermales</taxon>
        <taxon>Salinibacteraceae</taxon>
        <taxon>Salinibacter</taxon>
    </lineage>
</organism>
<protein>
    <submittedName>
        <fullName evidence="1">Uncharacterized protein</fullName>
    </submittedName>
</protein>
<name>A0A9X2Q5V3_9BACT</name>
<feature type="non-terminal residue" evidence="1">
    <location>
        <position position="25"/>
    </location>
</feature>
<proteinExistence type="predicted"/>
<sequence>MELSLLWSCRFYGAVAFMELSLLGT</sequence>